<evidence type="ECO:0000313" key="7">
    <source>
        <dbReference type="EMBL" id="HGY54637.1"/>
    </source>
</evidence>
<evidence type="ECO:0000256" key="2">
    <source>
        <dbReference type="ARBA" id="ARBA00022692"/>
    </source>
</evidence>
<dbReference type="GO" id="GO:0016020">
    <property type="term" value="C:membrane"/>
    <property type="evidence" value="ECO:0007669"/>
    <property type="project" value="UniProtKB-SubCell"/>
</dbReference>
<gene>
    <name evidence="7" type="ORF">ENK44_02945</name>
</gene>
<dbReference type="InterPro" id="IPR026841">
    <property type="entry name" value="Aur1/Ipt1"/>
</dbReference>
<name>A0A7V4UCC4_CALAY</name>
<evidence type="ECO:0000256" key="5">
    <source>
        <dbReference type="SAM" id="Phobius"/>
    </source>
</evidence>
<evidence type="ECO:0000259" key="6">
    <source>
        <dbReference type="SMART" id="SM00014"/>
    </source>
</evidence>
<dbReference type="InterPro" id="IPR000326">
    <property type="entry name" value="PAP2/HPO"/>
</dbReference>
<evidence type="ECO:0000256" key="3">
    <source>
        <dbReference type="ARBA" id="ARBA00022989"/>
    </source>
</evidence>
<keyword evidence="3 5" id="KW-1133">Transmembrane helix</keyword>
<evidence type="ECO:0000256" key="4">
    <source>
        <dbReference type="ARBA" id="ARBA00023136"/>
    </source>
</evidence>
<dbReference type="AlphaFoldDB" id="A0A7V4UCC4"/>
<feature type="transmembrane region" description="Helical" evidence="5">
    <location>
        <begin position="88"/>
        <end position="112"/>
    </location>
</feature>
<dbReference type="SUPFAM" id="SSF48317">
    <property type="entry name" value="Acid phosphatase/Vanadium-dependent haloperoxidase"/>
    <property type="match status" value="1"/>
</dbReference>
<dbReference type="PANTHER" id="PTHR31310:SF7">
    <property type="entry name" value="PA-PHOSPHATASE RELATED-FAMILY PROTEIN DDB_G0268928"/>
    <property type="match status" value="1"/>
</dbReference>
<dbReference type="Pfam" id="PF14378">
    <property type="entry name" value="PAP2_3"/>
    <property type="match status" value="1"/>
</dbReference>
<evidence type="ECO:0000256" key="1">
    <source>
        <dbReference type="ARBA" id="ARBA00004141"/>
    </source>
</evidence>
<feature type="transmembrane region" description="Helical" evidence="5">
    <location>
        <begin position="30"/>
        <end position="51"/>
    </location>
</feature>
<dbReference type="InterPro" id="IPR036938">
    <property type="entry name" value="PAP2/HPO_sf"/>
</dbReference>
<dbReference type="SMART" id="SM00014">
    <property type="entry name" value="acidPPc"/>
    <property type="match status" value="1"/>
</dbReference>
<reference evidence="7" key="1">
    <citation type="journal article" date="2020" name="mSystems">
        <title>Genome- and Community-Level Interaction Insights into Carbon Utilization and Element Cycling Functions of Hydrothermarchaeota in Hydrothermal Sediment.</title>
        <authorList>
            <person name="Zhou Z."/>
            <person name="Liu Y."/>
            <person name="Xu W."/>
            <person name="Pan J."/>
            <person name="Luo Z.H."/>
            <person name="Li M."/>
        </authorList>
    </citation>
    <scope>NUCLEOTIDE SEQUENCE [LARGE SCALE GENOMIC DNA]</scope>
    <source>
        <strain evidence="7">HyVt-577</strain>
    </source>
</reference>
<feature type="transmembrane region" description="Helical" evidence="5">
    <location>
        <begin position="148"/>
        <end position="168"/>
    </location>
</feature>
<dbReference type="Gene3D" id="1.20.144.10">
    <property type="entry name" value="Phosphatidic acid phosphatase type 2/haloperoxidase"/>
    <property type="match status" value="1"/>
</dbReference>
<dbReference type="PANTHER" id="PTHR31310">
    <property type="match status" value="1"/>
</dbReference>
<feature type="transmembrane region" description="Helical" evidence="5">
    <location>
        <begin position="237"/>
        <end position="253"/>
    </location>
</feature>
<comment type="subcellular location">
    <subcellularLocation>
        <location evidence="1">Membrane</location>
        <topology evidence="1">Multi-pass membrane protein</topology>
    </subcellularLocation>
</comment>
<dbReference type="Proteomes" id="UP000885779">
    <property type="component" value="Unassembled WGS sequence"/>
</dbReference>
<keyword evidence="2 5" id="KW-0812">Transmembrane</keyword>
<sequence>MLNSSEFSKINHAITKHGKRMPNYIKRLSILDFTNLLFLGIVVLLYTAAFYRTPYRIELLAVYLALASLVWLSVYLRNRFNHEPWQRITMLVILVLFLLIMFESFFMLIPFFSSARYDALLSSIDYDLLGVHPTVWFERWIHPLLTEVLYVLYAFYFPMPLIVIGWMLKKQKYREVEQAIFVLMLCYYSAYIIYFLVPAQGPRFYMADLQSIPLNGYLLAEPIRNTINFLEPNKLDAFPSLHTAILLLTMLIARKYHRKMYLIFIPVAIGILISLVYLRYHYVIDVLAGALLALLSWIFGNRLYEKYHERFDFHFWTR</sequence>
<comment type="caution">
    <text evidence="7">The sequence shown here is derived from an EMBL/GenBank/DDBJ whole genome shotgun (WGS) entry which is preliminary data.</text>
</comment>
<protein>
    <submittedName>
        <fullName evidence="7">Phosphatase PAP2 family protein</fullName>
    </submittedName>
</protein>
<accession>A0A7V4UCC4</accession>
<dbReference type="InterPro" id="IPR052185">
    <property type="entry name" value="IPC_Synthase-Related"/>
</dbReference>
<feature type="domain" description="Phosphatidic acid phosphatase type 2/haloperoxidase" evidence="6">
    <location>
        <begin position="179"/>
        <end position="301"/>
    </location>
</feature>
<feature type="transmembrane region" description="Helical" evidence="5">
    <location>
        <begin position="180"/>
        <end position="197"/>
    </location>
</feature>
<feature type="transmembrane region" description="Helical" evidence="5">
    <location>
        <begin position="57"/>
        <end position="76"/>
    </location>
</feature>
<dbReference type="EMBL" id="DRQG01000024">
    <property type="protein sequence ID" value="HGY54637.1"/>
    <property type="molecule type" value="Genomic_DNA"/>
</dbReference>
<organism evidence="7">
    <name type="scientific">Caldithrix abyssi</name>
    <dbReference type="NCBI Taxonomy" id="187145"/>
    <lineage>
        <taxon>Bacteria</taxon>
        <taxon>Pseudomonadati</taxon>
        <taxon>Calditrichota</taxon>
        <taxon>Calditrichia</taxon>
        <taxon>Calditrichales</taxon>
        <taxon>Calditrichaceae</taxon>
        <taxon>Caldithrix</taxon>
    </lineage>
</organism>
<proteinExistence type="predicted"/>
<keyword evidence="4 5" id="KW-0472">Membrane</keyword>
<feature type="transmembrane region" description="Helical" evidence="5">
    <location>
        <begin position="260"/>
        <end position="280"/>
    </location>
</feature>
<feature type="transmembrane region" description="Helical" evidence="5">
    <location>
        <begin position="286"/>
        <end position="304"/>
    </location>
</feature>